<dbReference type="Pfam" id="PF12520">
    <property type="entry name" value="DUF3723"/>
    <property type="match status" value="2"/>
</dbReference>
<dbReference type="InterPro" id="IPR022198">
    <property type="entry name" value="DUF3723"/>
</dbReference>
<feature type="region of interest" description="Disordered" evidence="1">
    <location>
        <begin position="699"/>
        <end position="725"/>
    </location>
</feature>
<accession>A0A3M2R3E6</accession>
<sequence>MEQLNGEKEQKFLGIAVISFNALDFSSCREGILGGDEPDWDHVDRLKETIRSGCTWSPSQIPALIDRRQFEEALQRKRIDGDTLNFDAGIRVECLGGLHEYLAADAVLANEHKRWRIWLYSSDLSEDAKIDLIDEHINTRQVSDAEFFYRISLHWRHHRHNIPPPPNKWLAALARRSKGKAAEIKRLLSDSDPFMVIFEMFHDVPALFWGFRIGQVGKMKSLLCRPELLSYLLRIKSFWSSICLADQNQMKNIDVATVKNCTGKAPGASKEHKKVLQGLFDSRTILGKFSDEQRDMIWEGLCKATEDRLVPTLEGFFGNLEYLRQVTGCLRRLIDIKESSPQVGRVCLSQEVMGDQTAVRGFVENCGNSLRNGFSGKFRKSTEDQCLLQVSGDRYKLVRNEDVSQFELAYRHLLLFAFREFPAMPRQAKKKLAGAENTTDPVVLFKFAILAHKLGVRSDMIGDILRQRPQAPVFEQPDNRSRPGILSEPAVYGKPTPCDLTQYKDSIFLPNLHGPATGQKLDFDYFFVQRSLYLDLMHLFPLNGIEKLLSSAVSEIEYHLLGGDFQSTAEHEGVQEVERTLSQLQEEARRLKSNLEGQEAEKRVLELKVESLRRQVEQEGKKLESTRREAESELRDLTGTRQSGIQRGDQEVTLLESRKQDLESEIRQLTQQAKELRRRAHVHGITTLGSQALASEIVQDESASSDNNQTHTGPLSSQPSRVGPNEDRLAAQVQVKSGKGPIEYLDINMTEKELKAYLVECQRKGYKLFDGRDGVLTPDSCFGVLKSELPQQPILVLKPEFEVGKASIPLKRRSADKDYPAEVAGQRNQTRQAEKRQR</sequence>
<reference evidence="2 3" key="1">
    <citation type="submission" date="2017-06" db="EMBL/GenBank/DDBJ databases">
        <title>Comparative genomic analysis of Ambrosia Fusariam Clade fungi.</title>
        <authorList>
            <person name="Stajich J.E."/>
            <person name="Carrillo J."/>
            <person name="Kijimoto T."/>
            <person name="Eskalen A."/>
            <person name="O'Donnell K."/>
            <person name="Kasson M."/>
        </authorList>
    </citation>
    <scope>NUCLEOTIDE SEQUENCE [LARGE SCALE GENOMIC DNA]</scope>
    <source>
        <strain evidence="2">UCR3666</strain>
    </source>
</reference>
<dbReference type="AlphaFoldDB" id="A0A3M2R3E6"/>
<evidence type="ECO:0000313" key="2">
    <source>
        <dbReference type="EMBL" id="RMI99746.1"/>
    </source>
</evidence>
<feature type="region of interest" description="Disordered" evidence="1">
    <location>
        <begin position="616"/>
        <end position="651"/>
    </location>
</feature>
<dbReference type="STRING" id="2010991.A0A3M2R3E6"/>
<evidence type="ECO:0000313" key="3">
    <source>
        <dbReference type="Proteomes" id="UP000277212"/>
    </source>
</evidence>
<feature type="region of interest" description="Disordered" evidence="1">
    <location>
        <begin position="812"/>
        <end position="838"/>
    </location>
</feature>
<feature type="compositionally biased region" description="Polar residues" evidence="1">
    <location>
        <begin position="701"/>
        <end position="720"/>
    </location>
</feature>
<name>A0A3M2R3E6_9HYPO</name>
<dbReference type="OrthoDB" id="4227485at2759"/>
<dbReference type="EMBL" id="NKUJ01000729">
    <property type="protein sequence ID" value="RMI99746.1"/>
    <property type="molecule type" value="Genomic_DNA"/>
</dbReference>
<protein>
    <submittedName>
        <fullName evidence="2">Uncharacterized protein</fullName>
    </submittedName>
</protein>
<dbReference type="Proteomes" id="UP000277212">
    <property type="component" value="Unassembled WGS sequence"/>
</dbReference>
<comment type="caution">
    <text evidence="2">The sequence shown here is derived from an EMBL/GenBank/DDBJ whole genome shotgun (WGS) entry which is preliminary data.</text>
</comment>
<evidence type="ECO:0000256" key="1">
    <source>
        <dbReference type="SAM" id="MobiDB-lite"/>
    </source>
</evidence>
<keyword evidence="3" id="KW-1185">Reference proteome</keyword>
<organism evidence="2 3">
    <name type="scientific">Fusarium kuroshium</name>
    <dbReference type="NCBI Taxonomy" id="2010991"/>
    <lineage>
        <taxon>Eukaryota</taxon>
        <taxon>Fungi</taxon>
        <taxon>Dikarya</taxon>
        <taxon>Ascomycota</taxon>
        <taxon>Pezizomycotina</taxon>
        <taxon>Sordariomycetes</taxon>
        <taxon>Hypocreomycetidae</taxon>
        <taxon>Hypocreales</taxon>
        <taxon>Nectriaceae</taxon>
        <taxon>Fusarium</taxon>
        <taxon>Fusarium solani species complex</taxon>
    </lineage>
</organism>
<proteinExistence type="predicted"/>
<feature type="compositionally biased region" description="Basic and acidic residues" evidence="1">
    <location>
        <begin position="616"/>
        <end position="638"/>
    </location>
</feature>
<gene>
    <name evidence="2" type="ORF">CDV36_015991</name>
</gene>